<dbReference type="EMBL" id="BGZL01000004">
    <property type="protein sequence ID" value="GBQ00622.1"/>
    <property type="molecule type" value="Genomic_DNA"/>
</dbReference>
<feature type="compositionally biased region" description="Polar residues" evidence="1">
    <location>
        <begin position="45"/>
        <end position="64"/>
    </location>
</feature>
<gene>
    <name evidence="2" type="ORF">SSP531S_20400</name>
</gene>
<comment type="caution">
    <text evidence="2">The sequence shown here is derived from an EMBL/GenBank/DDBJ whole genome shotgun (WGS) entry which is preliminary data.</text>
</comment>
<dbReference type="Proteomes" id="UP000265354">
    <property type="component" value="Unassembled WGS sequence"/>
</dbReference>
<evidence type="ECO:0000256" key="1">
    <source>
        <dbReference type="SAM" id="MobiDB-lite"/>
    </source>
</evidence>
<reference evidence="2 3" key="1">
    <citation type="submission" date="2018-07" db="EMBL/GenBank/DDBJ databases">
        <title>Whole Genome Shotgun Sequence of Streptomyces spongiicola strain 531S.</title>
        <authorList>
            <person name="Dohra H."/>
            <person name="Kodani S."/>
        </authorList>
    </citation>
    <scope>NUCLEOTIDE SEQUENCE [LARGE SCALE GENOMIC DNA]</scope>
    <source>
        <strain evidence="2 3">531S</strain>
    </source>
</reference>
<evidence type="ECO:0000313" key="3">
    <source>
        <dbReference type="Proteomes" id="UP000265354"/>
    </source>
</evidence>
<sequence length="64" mass="6859">MNTTPELANNPFAIALSLCTEDQLDLRPALWQDARPQLHGAAGSAENTQVEPLVETNSTPLQAS</sequence>
<organism evidence="2 3">
    <name type="scientific">Streptomyces spongiicola</name>
    <dbReference type="NCBI Taxonomy" id="1690221"/>
    <lineage>
        <taxon>Bacteria</taxon>
        <taxon>Bacillati</taxon>
        <taxon>Actinomycetota</taxon>
        <taxon>Actinomycetes</taxon>
        <taxon>Kitasatosporales</taxon>
        <taxon>Streptomycetaceae</taxon>
        <taxon>Streptomyces</taxon>
    </lineage>
</organism>
<protein>
    <submittedName>
        <fullName evidence="2">Uncharacterized protein</fullName>
    </submittedName>
</protein>
<dbReference type="AlphaFoldDB" id="A0A388SXM9"/>
<evidence type="ECO:0000313" key="2">
    <source>
        <dbReference type="EMBL" id="GBQ00622.1"/>
    </source>
</evidence>
<feature type="region of interest" description="Disordered" evidence="1">
    <location>
        <begin position="38"/>
        <end position="64"/>
    </location>
</feature>
<name>A0A388SXM9_9ACTN</name>
<proteinExistence type="predicted"/>
<accession>A0A388SXM9</accession>